<evidence type="ECO:0000313" key="4">
    <source>
        <dbReference type="Proteomes" id="UP000279994"/>
    </source>
</evidence>
<dbReference type="InterPro" id="IPR001753">
    <property type="entry name" value="Enoyl-CoA_hydra/iso"/>
</dbReference>
<dbReference type="AlphaFoldDB" id="A0A3N0GI05"/>
<organism evidence="3 4">
    <name type="scientific">Nocardioides pocheonensis</name>
    <dbReference type="NCBI Taxonomy" id="661485"/>
    <lineage>
        <taxon>Bacteria</taxon>
        <taxon>Bacillati</taxon>
        <taxon>Actinomycetota</taxon>
        <taxon>Actinomycetes</taxon>
        <taxon>Propionibacteriales</taxon>
        <taxon>Nocardioidaceae</taxon>
        <taxon>Nocardioides</taxon>
    </lineage>
</organism>
<dbReference type="EMBL" id="RJSF01000047">
    <property type="protein sequence ID" value="RNM11816.1"/>
    <property type="molecule type" value="Genomic_DNA"/>
</dbReference>
<evidence type="ECO:0000313" key="3">
    <source>
        <dbReference type="EMBL" id="RNM11816.1"/>
    </source>
</evidence>
<dbReference type="Gene3D" id="3.90.226.10">
    <property type="entry name" value="2-enoyl-CoA Hydratase, Chain A, domain 1"/>
    <property type="match status" value="1"/>
</dbReference>
<proteinExistence type="inferred from homology"/>
<dbReference type="InterPro" id="IPR018376">
    <property type="entry name" value="Enoyl-CoA_hyd/isom_CS"/>
</dbReference>
<protein>
    <submittedName>
        <fullName evidence="3">Enoyl-CoA hydratase/isomerase family protein</fullName>
    </submittedName>
</protein>
<dbReference type="OrthoDB" id="8640486at2"/>
<evidence type="ECO:0000256" key="1">
    <source>
        <dbReference type="ARBA" id="ARBA00005254"/>
    </source>
</evidence>
<evidence type="ECO:0000256" key="2">
    <source>
        <dbReference type="RuleBase" id="RU003707"/>
    </source>
</evidence>
<sequence length="256" mass="27555">MTDLIVSRRDRCSTWTLNRPGVRNALDPGLVEALTAALPEEERLGTEVVVLRGEGPSFCAGADLKFLQTYGADPSHTPRAFLASIWDLTLAMERSSVVFVAALHGHAIAGGMELALACDIVLAATGTLIGDGHVRNNLLPGGGASARMERAIGRATATWMALSGRSLTAEDPRLAVWLHEVVPAQKLSEATDRVVEQLLGVPASARRHYKQLINADQQALTTSDRDRELDAFEQHWSSEDVPAALRTFLAGNRKAS</sequence>
<keyword evidence="4" id="KW-1185">Reference proteome</keyword>
<dbReference type="CDD" id="cd06558">
    <property type="entry name" value="crotonase-like"/>
    <property type="match status" value="1"/>
</dbReference>
<comment type="similarity">
    <text evidence="1 2">Belongs to the enoyl-CoA hydratase/isomerase family.</text>
</comment>
<dbReference type="PANTHER" id="PTHR11941:SF54">
    <property type="entry name" value="ENOYL-COA HYDRATASE, MITOCHONDRIAL"/>
    <property type="match status" value="1"/>
</dbReference>
<dbReference type="GO" id="GO:0006635">
    <property type="term" value="P:fatty acid beta-oxidation"/>
    <property type="evidence" value="ECO:0007669"/>
    <property type="project" value="TreeGrafter"/>
</dbReference>
<comment type="caution">
    <text evidence="3">The sequence shown here is derived from an EMBL/GenBank/DDBJ whole genome shotgun (WGS) entry which is preliminary data.</text>
</comment>
<accession>A0A3N0GI05</accession>
<dbReference type="Pfam" id="PF00378">
    <property type="entry name" value="ECH_1"/>
    <property type="match status" value="1"/>
</dbReference>
<dbReference type="GO" id="GO:0016853">
    <property type="term" value="F:isomerase activity"/>
    <property type="evidence" value="ECO:0007669"/>
    <property type="project" value="UniProtKB-KW"/>
</dbReference>
<dbReference type="PROSITE" id="PS00166">
    <property type="entry name" value="ENOYL_COA_HYDRATASE"/>
    <property type="match status" value="1"/>
</dbReference>
<gene>
    <name evidence="3" type="ORF">EFL26_21965</name>
</gene>
<keyword evidence="3" id="KW-0413">Isomerase</keyword>
<dbReference type="RefSeq" id="WP_123225050.1">
    <property type="nucleotide sequence ID" value="NZ_RJSF01000047.1"/>
</dbReference>
<dbReference type="InterPro" id="IPR029045">
    <property type="entry name" value="ClpP/crotonase-like_dom_sf"/>
</dbReference>
<dbReference type="Proteomes" id="UP000279994">
    <property type="component" value="Unassembled WGS sequence"/>
</dbReference>
<dbReference type="PANTHER" id="PTHR11941">
    <property type="entry name" value="ENOYL-COA HYDRATASE-RELATED"/>
    <property type="match status" value="1"/>
</dbReference>
<reference evidence="3 4" key="1">
    <citation type="submission" date="2018-11" db="EMBL/GenBank/DDBJ databases">
        <authorList>
            <person name="Li F."/>
        </authorList>
    </citation>
    <scope>NUCLEOTIDE SEQUENCE [LARGE SCALE GENOMIC DNA]</scope>
    <source>
        <strain evidence="3 4">Gsoil 818</strain>
    </source>
</reference>
<dbReference type="SUPFAM" id="SSF52096">
    <property type="entry name" value="ClpP/crotonase"/>
    <property type="match status" value="1"/>
</dbReference>
<name>A0A3N0GI05_9ACTN</name>